<reference evidence="6 7" key="1">
    <citation type="submission" date="2023-01" db="EMBL/GenBank/DDBJ databases">
        <authorList>
            <person name="Whitehead M."/>
        </authorList>
    </citation>
    <scope>NUCLEOTIDE SEQUENCE [LARGE SCALE GENOMIC DNA]</scope>
</reference>
<keyword evidence="1" id="KW-0815">Transposition</keyword>
<dbReference type="EMBL" id="CARXXK010000002">
    <property type="protein sequence ID" value="CAI6354611.1"/>
    <property type="molecule type" value="Genomic_DNA"/>
</dbReference>
<evidence type="ECO:0000313" key="7">
    <source>
        <dbReference type="Proteomes" id="UP001160148"/>
    </source>
</evidence>
<dbReference type="Pfam" id="PF10551">
    <property type="entry name" value="MULE"/>
    <property type="match status" value="1"/>
</dbReference>
<sequence length="583" mass="67744">MENCNEDVLNDHTYADIGQIAVDRHIVDHNYYIAIEDNSSDSELDEVIEENDENDENDENEEPIDNYEAENLQHNRTYTIIPGVHNNSKIYIDNFNYKYYKKSVVRNKMYLICEKQRTKKADQYCAATAIVNINDQGNHLDLQPGGHNHGSVEVDMDMPFLRQAVGKRSIAIGAMSLPIRQIYNEEIISHPRGSWGYTFQQAQLRSKRMRNRRRPKIPETIQELVNLLNMQEHNHYSTTLQEPPSTFFQQALILEGVFVGVIFANIQFIHRFSEELQAVKSAGCDGTFKTVPSTPKQLRRGSLMTFHVVYKNVSFPMVYALLTSATEETYTAFFQIVRHLLPLNYGNLTIITDFERGLMNAVTTVFPESRLQCCWFHFCQSIVRYCRRKNNLVYDLIKTNVIAANVLRMILALAHLPASRGHADCQQFCIEDGFREIVAYIQQYPDVYNRMQTFLFEYIQNFWLNQVGPAFISVFGSEIRTNNYLESFHSQLLRFFGNHPNIWDFLQKLRILENQFFVEFIQASKNLTIRDQTSRSERATNTHMLKRAIEQLNEHGNIIRCLTQMGHANDGYLRRQIGPIPAD</sequence>
<dbReference type="AlphaFoldDB" id="A0AAV0WGG5"/>
<evidence type="ECO:0000259" key="5">
    <source>
        <dbReference type="Pfam" id="PF10551"/>
    </source>
</evidence>
<feature type="region of interest" description="Disordered" evidence="4">
    <location>
        <begin position="42"/>
        <end position="62"/>
    </location>
</feature>
<accession>A0AAV0WGG5</accession>
<feature type="domain" description="MULE transposase" evidence="5">
    <location>
        <begin position="284"/>
        <end position="380"/>
    </location>
</feature>
<dbReference type="InterPro" id="IPR018289">
    <property type="entry name" value="MULE_transposase_dom"/>
</dbReference>
<gene>
    <name evidence="6" type="ORF">MEUPH1_LOCUS10582</name>
</gene>
<dbReference type="PANTHER" id="PTHR47160:SF10">
    <property type="entry name" value="MULE TRANSPOSASE DOMAIN-CONTAINING PROTEIN"/>
    <property type="match status" value="1"/>
</dbReference>
<dbReference type="GO" id="GO:0003677">
    <property type="term" value="F:DNA binding"/>
    <property type="evidence" value="ECO:0007669"/>
    <property type="project" value="UniProtKB-KW"/>
</dbReference>
<dbReference type="GO" id="GO:0006313">
    <property type="term" value="P:DNA transposition"/>
    <property type="evidence" value="ECO:0007669"/>
    <property type="project" value="InterPro"/>
</dbReference>
<keyword evidence="2" id="KW-0238">DNA-binding</keyword>
<dbReference type="Gene3D" id="2.20.25.240">
    <property type="match status" value="1"/>
</dbReference>
<dbReference type="InterPro" id="IPR001207">
    <property type="entry name" value="Transposase_mutator"/>
</dbReference>
<comment type="caution">
    <text evidence="6">The sequence shown here is derived from an EMBL/GenBank/DDBJ whole genome shotgun (WGS) entry which is preliminary data.</text>
</comment>
<organism evidence="6 7">
    <name type="scientific">Macrosiphum euphorbiae</name>
    <name type="common">potato aphid</name>
    <dbReference type="NCBI Taxonomy" id="13131"/>
    <lineage>
        <taxon>Eukaryota</taxon>
        <taxon>Metazoa</taxon>
        <taxon>Ecdysozoa</taxon>
        <taxon>Arthropoda</taxon>
        <taxon>Hexapoda</taxon>
        <taxon>Insecta</taxon>
        <taxon>Pterygota</taxon>
        <taxon>Neoptera</taxon>
        <taxon>Paraneoptera</taxon>
        <taxon>Hemiptera</taxon>
        <taxon>Sternorrhyncha</taxon>
        <taxon>Aphidomorpha</taxon>
        <taxon>Aphidoidea</taxon>
        <taxon>Aphididae</taxon>
        <taxon>Macrosiphini</taxon>
        <taxon>Macrosiphum</taxon>
    </lineage>
</organism>
<evidence type="ECO:0000256" key="3">
    <source>
        <dbReference type="ARBA" id="ARBA00023172"/>
    </source>
</evidence>
<evidence type="ECO:0000313" key="6">
    <source>
        <dbReference type="EMBL" id="CAI6354611.1"/>
    </source>
</evidence>
<proteinExistence type="predicted"/>
<dbReference type="PANTHER" id="PTHR47160">
    <property type="entry name" value="PUTATIVE-RELATED"/>
    <property type="match status" value="1"/>
</dbReference>
<dbReference type="PROSITE" id="PS01007">
    <property type="entry name" value="TRANSPOSASE_MUTATOR"/>
    <property type="match status" value="1"/>
</dbReference>
<keyword evidence="7" id="KW-1185">Reference proteome</keyword>
<evidence type="ECO:0000256" key="2">
    <source>
        <dbReference type="ARBA" id="ARBA00023125"/>
    </source>
</evidence>
<name>A0AAV0WGG5_9HEMI</name>
<protein>
    <recommendedName>
        <fullName evidence="5">MULE transposase domain-containing protein</fullName>
    </recommendedName>
</protein>
<evidence type="ECO:0000256" key="4">
    <source>
        <dbReference type="SAM" id="MobiDB-lite"/>
    </source>
</evidence>
<dbReference type="Proteomes" id="UP001160148">
    <property type="component" value="Unassembled WGS sequence"/>
</dbReference>
<evidence type="ECO:0000256" key="1">
    <source>
        <dbReference type="ARBA" id="ARBA00022578"/>
    </source>
</evidence>
<keyword evidence="3" id="KW-0233">DNA recombination</keyword>
<dbReference type="GO" id="GO:0004803">
    <property type="term" value="F:transposase activity"/>
    <property type="evidence" value="ECO:0007669"/>
    <property type="project" value="InterPro"/>
</dbReference>